<accession>A0A239D5H1</accession>
<dbReference type="EMBL" id="FZOF01000004">
    <property type="protein sequence ID" value="SNS27600.1"/>
    <property type="molecule type" value="Genomic_DNA"/>
</dbReference>
<dbReference type="RefSeq" id="WP_089223484.1">
    <property type="nucleotide sequence ID" value="NZ_CP108152.1"/>
</dbReference>
<dbReference type="GeneID" id="95784769"/>
<dbReference type="Proteomes" id="UP000198280">
    <property type="component" value="Unassembled WGS sequence"/>
</dbReference>
<protein>
    <submittedName>
        <fullName evidence="1">Uncharacterized protein</fullName>
    </submittedName>
</protein>
<dbReference type="AlphaFoldDB" id="A0A239D5H1"/>
<evidence type="ECO:0000313" key="1">
    <source>
        <dbReference type="EMBL" id="SNS27600.1"/>
    </source>
</evidence>
<name>A0A239D5H1_9ACTN</name>
<sequence>MTTRIRLHGGPGDGLTLGIALGAGGQPPEGILYDPLAISVQDAGVHQAWPDSAAYYKRLEHMADEPWDYEYESEATAPLE</sequence>
<dbReference type="OrthoDB" id="4300796at2"/>
<organism evidence="1 2">
    <name type="scientific">Actinacidiphila glaucinigra</name>
    <dbReference type="NCBI Taxonomy" id="235986"/>
    <lineage>
        <taxon>Bacteria</taxon>
        <taxon>Bacillati</taxon>
        <taxon>Actinomycetota</taxon>
        <taxon>Actinomycetes</taxon>
        <taxon>Kitasatosporales</taxon>
        <taxon>Streptomycetaceae</taxon>
        <taxon>Actinacidiphila</taxon>
    </lineage>
</organism>
<gene>
    <name evidence="1" type="ORF">SAMN05216252_104401</name>
</gene>
<proteinExistence type="predicted"/>
<reference evidence="1 2" key="1">
    <citation type="submission" date="2017-06" db="EMBL/GenBank/DDBJ databases">
        <authorList>
            <person name="Kim H.J."/>
            <person name="Triplett B.A."/>
        </authorList>
    </citation>
    <scope>NUCLEOTIDE SEQUENCE [LARGE SCALE GENOMIC DNA]</scope>
    <source>
        <strain evidence="1 2">CGMCC 4.1858</strain>
    </source>
</reference>
<keyword evidence="2" id="KW-1185">Reference proteome</keyword>
<evidence type="ECO:0000313" key="2">
    <source>
        <dbReference type="Proteomes" id="UP000198280"/>
    </source>
</evidence>